<evidence type="ECO:0000313" key="2">
    <source>
        <dbReference type="EMBL" id="WVZ88741.1"/>
    </source>
</evidence>
<sequence>MQAQHMETTKPSADAGSKQQPIDEDAGVGTSASHGAAAPAARRTASRPGRKGLELGAPRQKKSGDKDKPISHPLSDSFSSPFDSVLSCKGSINWRWGGEGHTQSVFFSECREFHLVGNELMHLKKKLHKIE</sequence>
<feature type="compositionally biased region" description="Low complexity" evidence="1">
    <location>
        <begin position="71"/>
        <end position="83"/>
    </location>
</feature>
<dbReference type="Proteomes" id="UP001341281">
    <property type="component" value="Chromosome 08"/>
</dbReference>
<evidence type="ECO:0000313" key="3">
    <source>
        <dbReference type="Proteomes" id="UP001341281"/>
    </source>
</evidence>
<evidence type="ECO:0000256" key="1">
    <source>
        <dbReference type="SAM" id="MobiDB-lite"/>
    </source>
</evidence>
<proteinExistence type="predicted"/>
<gene>
    <name evidence="2" type="ORF">U9M48_035225</name>
</gene>
<feature type="compositionally biased region" description="Low complexity" evidence="1">
    <location>
        <begin position="29"/>
        <end position="43"/>
    </location>
</feature>
<keyword evidence="3" id="KW-1185">Reference proteome</keyword>
<protein>
    <submittedName>
        <fullName evidence="2">Uncharacterized protein</fullName>
    </submittedName>
</protein>
<dbReference type="AlphaFoldDB" id="A0AAQ3UBR1"/>
<feature type="compositionally biased region" description="Polar residues" evidence="1">
    <location>
        <begin position="1"/>
        <end position="11"/>
    </location>
</feature>
<dbReference type="EMBL" id="CP144752">
    <property type="protein sequence ID" value="WVZ88741.1"/>
    <property type="molecule type" value="Genomic_DNA"/>
</dbReference>
<reference evidence="2 3" key="1">
    <citation type="submission" date="2024-02" db="EMBL/GenBank/DDBJ databases">
        <title>High-quality chromosome-scale genome assembly of Pensacola bahiagrass (Paspalum notatum Flugge var. saurae).</title>
        <authorList>
            <person name="Vega J.M."/>
            <person name="Podio M."/>
            <person name="Orjuela J."/>
            <person name="Siena L.A."/>
            <person name="Pessino S.C."/>
            <person name="Combes M.C."/>
            <person name="Mariac C."/>
            <person name="Albertini E."/>
            <person name="Pupilli F."/>
            <person name="Ortiz J.P.A."/>
            <person name="Leblanc O."/>
        </authorList>
    </citation>
    <scope>NUCLEOTIDE SEQUENCE [LARGE SCALE GENOMIC DNA]</scope>
    <source>
        <strain evidence="2">R1</strain>
        <tissue evidence="2">Leaf</tissue>
    </source>
</reference>
<accession>A0AAQ3UBR1</accession>
<organism evidence="2 3">
    <name type="scientific">Paspalum notatum var. saurae</name>
    <dbReference type="NCBI Taxonomy" id="547442"/>
    <lineage>
        <taxon>Eukaryota</taxon>
        <taxon>Viridiplantae</taxon>
        <taxon>Streptophyta</taxon>
        <taxon>Embryophyta</taxon>
        <taxon>Tracheophyta</taxon>
        <taxon>Spermatophyta</taxon>
        <taxon>Magnoliopsida</taxon>
        <taxon>Liliopsida</taxon>
        <taxon>Poales</taxon>
        <taxon>Poaceae</taxon>
        <taxon>PACMAD clade</taxon>
        <taxon>Panicoideae</taxon>
        <taxon>Andropogonodae</taxon>
        <taxon>Paspaleae</taxon>
        <taxon>Paspalinae</taxon>
        <taxon>Paspalum</taxon>
    </lineage>
</organism>
<feature type="region of interest" description="Disordered" evidence="1">
    <location>
        <begin position="1"/>
        <end position="83"/>
    </location>
</feature>
<name>A0AAQ3UBR1_PASNO</name>